<feature type="signal peptide" evidence="5">
    <location>
        <begin position="1"/>
        <end position="20"/>
    </location>
</feature>
<dbReference type="AlphaFoldDB" id="A0A5E4YNR4"/>
<keyword evidence="5" id="KW-0732">Signal</keyword>
<dbReference type="InterPro" id="IPR036390">
    <property type="entry name" value="WH_DNA-bd_sf"/>
</dbReference>
<evidence type="ECO:0000256" key="1">
    <source>
        <dbReference type="ARBA" id="ARBA00009437"/>
    </source>
</evidence>
<proteinExistence type="inferred from homology"/>
<accession>A0A5E4YNR4</accession>
<evidence type="ECO:0000256" key="2">
    <source>
        <dbReference type="ARBA" id="ARBA00023015"/>
    </source>
</evidence>
<name>A0A5E4YNR4_9BURK</name>
<feature type="chain" id="PRO_5022768886" evidence="5">
    <location>
        <begin position="21"/>
        <end position="302"/>
    </location>
</feature>
<dbReference type="Gene3D" id="3.40.190.10">
    <property type="entry name" value="Periplasmic binding protein-like II"/>
    <property type="match status" value="1"/>
</dbReference>
<dbReference type="InterPro" id="IPR050950">
    <property type="entry name" value="HTH-type_LysR_regulators"/>
</dbReference>
<keyword evidence="2" id="KW-0805">Transcription regulation</keyword>
<dbReference type="EMBL" id="CABPSH010000023">
    <property type="protein sequence ID" value="VVE50045.1"/>
    <property type="molecule type" value="Genomic_DNA"/>
</dbReference>
<dbReference type="PRINTS" id="PR00039">
    <property type="entry name" value="HTHLYSR"/>
</dbReference>
<evidence type="ECO:0000259" key="6">
    <source>
        <dbReference type="PROSITE" id="PS50931"/>
    </source>
</evidence>
<dbReference type="Gene3D" id="1.10.10.10">
    <property type="entry name" value="Winged helix-like DNA-binding domain superfamily/Winged helix DNA-binding domain"/>
    <property type="match status" value="1"/>
</dbReference>
<dbReference type="RefSeq" id="WP_150591588.1">
    <property type="nucleotide sequence ID" value="NZ_CABPSH010000023.1"/>
</dbReference>
<dbReference type="OrthoDB" id="8524600at2"/>
<feature type="domain" description="HTH lysR-type" evidence="6">
    <location>
        <begin position="1"/>
        <end position="58"/>
    </location>
</feature>
<dbReference type="PANTHER" id="PTHR30419:SF30">
    <property type="entry name" value="LYSR FAMILY TRANSCRIPTIONAL REGULATOR"/>
    <property type="match status" value="1"/>
</dbReference>
<dbReference type="PANTHER" id="PTHR30419">
    <property type="entry name" value="HTH-TYPE TRANSCRIPTIONAL REGULATOR YBHD"/>
    <property type="match status" value="1"/>
</dbReference>
<protein>
    <submittedName>
        <fullName evidence="7">HTH-type transcriptional regulator TsaR</fullName>
    </submittedName>
</protein>
<dbReference type="SUPFAM" id="SSF46785">
    <property type="entry name" value="Winged helix' DNA-binding domain"/>
    <property type="match status" value="1"/>
</dbReference>
<dbReference type="SUPFAM" id="SSF53850">
    <property type="entry name" value="Periplasmic binding protein-like II"/>
    <property type="match status" value="1"/>
</dbReference>
<keyword evidence="3" id="KW-0238">DNA-binding</keyword>
<evidence type="ECO:0000313" key="7">
    <source>
        <dbReference type="EMBL" id="VVE50045.1"/>
    </source>
</evidence>
<reference evidence="7 8" key="1">
    <citation type="submission" date="2019-08" db="EMBL/GenBank/DDBJ databases">
        <authorList>
            <person name="Peeters C."/>
        </authorList>
    </citation>
    <scope>NUCLEOTIDE SEQUENCE [LARGE SCALE GENOMIC DNA]</scope>
    <source>
        <strain evidence="7 8">LMG 31012</strain>
    </source>
</reference>
<gene>
    <name evidence="7" type="primary">tsaR_3</name>
    <name evidence="7" type="ORF">PEP31012_04654</name>
</gene>
<dbReference type="FunFam" id="1.10.10.10:FF:000001">
    <property type="entry name" value="LysR family transcriptional regulator"/>
    <property type="match status" value="1"/>
</dbReference>
<dbReference type="Proteomes" id="UP000400981">
    <property type="component" value="Unassembled WGS sequence"/>
</dbReference>
<dbReference type="Pfam" id="PF00126">
    <property type="entry name" value="HTH_1"/>
    <property type="match status" value="1"/>
</dbReference>
<dbReference type="GO" id="GO:0005829">
    <property type="term" value="C:cytosol"/>
    <property type="evidence" value="ECO:0007669"/>
    <property type="project" value="TreeGrafter"/>
</dbReference>
<evidence type="ECO:0000256" key="3">
    <source>
        <dbReference type="ARBA" id="ARBA00023125"/>
    </source>
</evidence>
<evidence type="ECO:0000256" key="5">
    <source>
        <dbReference type="SAM" id="SignalP"/>
    </source>
</evidence>
<dbReference type="GO" id="GO:0003677">
    <property type="term" value="F:DNA binding"/>
    <property type="evidence" value="ECO:0007669"/>
    <property type="project" value="UniProtKB-KW"/>
</dbReference>
<dbReference type="InterPro" id="IPR005119">
    <property type="entry name" value="LysR_subst-bd"/>
</dbReference>
<keyword evidence="8" id="KW-1185">Reference proteome</keyword>
<keyword evidence="4" id="KW-0804">Transcription</keyword>
<evidence type="ECO:0000256" key="4">
    <source>
        <dbReference type="ARBA" id="ARBA00023163"/>
    </source>
</evidence>
<evidence type="ECO:0000313" key="8">
    <source>
        <dbReference type="Proteomes" id="UP000400981"/>
    </source>
</evidence>
<dbReference type="PROSITE" id="PS50931">
    <property type="entry name" value="HTH_LYSR"/>
    <property type="match status" value="1"/>
</dbReference>
<dbReference type="GO" id="GO:0003700">
    <property type="term" value="F:DNA-binding transcription factor activity"/>
    <property type="evidence" value="ECO:0007669"/>
    <property type="project" value="InterPro"/>
</dbReference>
<dbReference type="Pfam" id="PF03466">
    <property type="entry name" value="LysR_substrate"/>
    <property type="match status" value="1"/>
</dbReference>
<organism evidence="7 8">
    <name type="scientific">Pandoraea eparura</name>
    <dbReference type="NCBI Taxonomy" id="2508291"/>
    <lineage>
        <taxon>Bacteria</taxon>
        <taxon>Pseudomonadati</taxon>
        <taxon>Pseudomonadota</taxon>
        <taxon>Betaproteobacteria</taxon>
        <taxon>Burkholderiales</taxon>
        <taxon>Burkholderiaceae</taxon>
        <taxon>Pandoraea</taxon>
    </lineage>
</organism>
<comment type="similarity">
    <text evidence="1">Belongs to the LysR transcriptional regulatory family.</text>
</comment>
<sequence length="302" mass="32904">MKHHQLRALVAIATSGSVSAAARSLSVTQTAVTKAIKELEEDIHTPLLIRTPQGARLTPIGLELVERAKSILSDIEDARAHVERLSGGGNHRVSAAAIPAFFSRHLAEVFSMFRSRYPDVQLTLQDSFLSTSLPKLRDGTLDVTLTTILPECIGSDLEFQQFCEIEIVLMAQRGMFNRPVKNLGELVDYPWVTDGSSCGGYEAVRRTFTSSGYLLPTNLTESPSSLSSLVLVEQCGCIAPSPALFLGGASVPPGIVKIDLKQELPKVPFGLLLRRGAKLSPSVEWMCECFRAITRTPGWDKL</sequence>
<dbReference type="InterPro" id="IPR036388">
    <property type="entry name" value="WH-like_DNA-bd_sf"/>
</dbReference>
<dbReference type="InterPro" id="IPR000847">
    <property type="entry name" value="LysR_HTH_N"/>
</dbReference>